<keyword evidence="5" id="KW-1185">Reference proteome</keyword>
<name>A0A914N6C7_MELIC</name>
<dbReference type="Proteomes" id="UP000887563">
    <property type="component" value="Unplaced"/>
</dbReference>
<dbReference type="AlphaFoldDB" id="A0A914N6C7"/>
<evidence type="ECO:0000313" key="5">
    <source>
        <dbReference type="Proteomes" id="UP000887563"/>
    </source>
</evidence>
<dbReference type="WBParaSite" id="Minc3s03816g34893">
    <property type="protein sequence ID" value="Minc3s03816g34893"/>
    <property type="gene ID" value="Minc3s03816g34893"/>
</dbReference>
<keyword evidence="3" id="KW-0862">Zinc</keyword>
<organism evidence="5 6">
    <name type="scientific">Meloidogyne incognita</name>
    <name type="common">Southern root-knot nematode worm</name>
    <name type="synonym">Oxyuris incognita</name>
    <dbReference type="NCBI Taxonomy" id="6306"/>
    <lineage>
        <taxon>Eukaryota</taxon>
        <taxon>Metazoa</taxon>
        <taxon>Ecdysozoa</taxon>
        <taxon>Nematoda</taxon>
        <taxon>Chromadorea</taxon>
        <taxon>Rhabditida</taxon>
        <taxon>Tylenchina</taxon>
        <taxon>Tylenchomorpha</taxon>
        <taxon>Tylenchoidea</taxon>
        <taxon>Meloidogynidae</taxon>
        <taxon>Meloidogyninae</taxon>
        <taxon>Meloidogyne</taxon>
        <taxon>Meloidogyne incognita group</taxon>
    </lineage>
</organism>
<accession>A0A914N6C7</accession>
<reference evidence="6" key="1">
    <citation type="submission" date="2022-11" db="UniProtKB">
        <authorList>
            <consortium name="WormBaseParasite"/>
        </authorList>
    </citation>
    <scope>IDENTIFICATION</scope>
</reference>
<dbReference type="PANTHER" id="PTHR31437:SF1">
    <property type="entry name" value="PROTEIN SREK1IP1"/>
    <property type="match status" value="1"/>
</dbReference>
<proteinExistence type="predicted"/>
<dbReference type="GO" id="GO:0008270">
    <property type="term" value="F:zinc ion binding"/>
    <property type="evidence" value="ECO:0007669"/>
    <property type="project" value="UniProtKB-KW"/>
</dbReference>
<evidence type="ECO:0000256" key="4">
    <source>
        <dbReference type="SAM" id="MobiDB-lite"/>
    </source>
</evidence>
<protein>
    <submittedName>
        <fullName evidence="6">CCHC-type domain-containing protein</fullName>
    </submittedName>
</protein>
<sequence length="181" mass="20610">MGSNSNYTPLGQIRRWSKNEDETLGQQSTSAGLLAPIPGEQIGIQGEILVRAQLATGACTKCGYVGHLPFQCRNFIQIKPNQKTEIDISSTSSEEYTTPLTSKEDKKKLKKMKKRQKKEMKKLEKKIKKENKKKYRKRKHSSSSSSDTSSNSTSSEKSRKRHKKKIEIKIKEKEIFVKVCC</sequence>
<dbReference type="PANTHER" id="PTHR31437">
    <property type="entry name" value="SREK1IP1 FAMILY MEMBER"/>
    <property type="match status" value="1"/>
</dbReference>
<feature type="compositionally biased region" description="Low complexity" evidence="4">
    <location>
        <begin position="142"/>
        <end position="155"/>
    </location>
</feature>
<keyword evidence="1" id="KW-0479">Metal-binding</keyword>
<evidence type="ECO:0000313" key="6">
    <source>
        <dbReference type="WBParaSite" id="Minc3s03816g34893"/>
    </source>
</evidence>
<feature type="compositionally biased region" description="Low complexity" evidence="4">
    <location>
        <begin position="87"/>
        <end position="101"/>
    </location>
</feature>
<evidence type="ECO:0000256" key="2">
    <source>
        <dbReference type="ARBA" id="ARBA00022771"/>
    </source>
</evidence>
<evidence type="ECO:0000256" key="1">
    <source>
        <dbReference type="ARBA" id="ARBA00022723"/>
    </source>
</evidence>
<feature type="region of interest" description="Disordered" evidence="4">
    <location>
        <begin position="84"/>
        <end position="168"/>
    </location>
</feature>
<keyword evidence="2" id="KW-0863">Zinc-finger</keyword>
<evidence type="ECO:0000256" key="3">
    <source>
        <dbReference type="ARBA" id="ARBA00022833"/>
    </source>
</evidence>
<feature type="compositionally biased region" description="Basic residues" evidence="4">
    <location>
        <begin position="108"/>
        <end position="141"/>
    </location>
</feature>